<comment type="similarity">
    <text evidence="1">Belongs to the sigma-70 factor family. ECF subfamily.</text>
</comment>
<dbReference type="InterPro" id="IPR036388">
    <property type="entry name" value="WH-like_DNA-bd_sf"/>
</dbReference>
<proteinExistence type="inferred from homology"/>
<evidence type="ECO:0000313" key="7">
    <source>
        <dbReference type="EMBL" id="GKH13720.1"/>
    </source>
</evidence>
<keyword evidence="4" id="KW-0804">Transcription</keyword>
<dbReference type="InterPro" id="IPR014327">
    <property type="entry name" value="RNA_pol_sigma70_bacteroid"/>
</dbReference>
<dbReference type="AlphaFoldDB" id="A0A4Y1VHD4"/>
<accession>A0A4Y1VHD4</accession>
<protein>
    <submittedName>
        <fullName evidence="6">DNA-directed RNA polymerase sigma-70 factor</fullName>
    </submittedName>
</protein>
<evidence type="ECO:0000256" key="3">
    <source>
        <dbReference type="ARBA" id="ARBA00023082"/>
    </source>
</evidence>
<evidence type="ECO:0000256" key="4">
    <source>
        <dbReference type="ARBA" id="ARBA00023163"/>
    </source>
</evidence>
<keyword evidence="6" id="KW-0240">DNA-directed RNA polymerase</keyword>
<dbReference type="NCBIfam" id="TIGR02937">
    <property type="entry name" value="sigma70-ECF"/>
    <property type="match status" value="1"/>
</dbReference>
<dbReference type="GO" id="GO:0000428">
    <property type="term" value="C:DNA-directed RNA polymerase complex"/>
    <property type="evidence" value="ECO:0007669"/>
    <property type="project" value="UniProtKB-KW"/>
</dbReference>
<dbReference type="GO" id="GO:0006352">
    <property type="term" value="P:DNA-templated transcription initiation"/>
    <property type="evidence" value="ECO:0007669"/>
    <property type="project" value="InterPro"/>
</dbReference>
<gene>
    <name evidence="6" type="ORF">Bun01g_19000</name>
    <name evidence="7" type="ORF">CE91St12_19300</name>
</gene>
<dbReference type="KEGG" id="bun:Bun01g_19000"/>
<organism evidence="6 8">
    <name type="scientific">Bacteroides uniformis</name>
    <dbReference type="NCBI Taxonomy" id="820"/>
    <lineage>
        <taxon>Bacteria</taxon>
        <taxon>Pseudomonadati</taxon>
        <taxon>Bacteroidota</taxon>
        <taxon>Bacteroidia</taxon>
        <taxon>Bacteroidales</taxon>
        <taxon>Bacteroidaceae</taxon>
        <taxon>Bacteroides</taxon>
    </lineage>
</organism>
<dbReference type="SUPFAM" id="SSF88659">
    <property type="entry name" value="Sigma3 and sigma4 domains of RNA polymerase sigma factors"/>
    <property type="match status" value="1"/>
</dbReference>
<reference evidence="6 8" key="1">
    <citation type="submission" date="2019-06" db="EMBL/GenBank/DDBJ databases">
        <title>Complete genome sequence of Bacteroides uniformis NBRC 113350.</title>
        <authorList>
            <person name="Miura T."/>
            <person name="Furukawa M."/>
            <person name="Shimamura M."/>
            <person name="Ohyama Y."/>
            <person name="Yamazoe A."/>
            <person name="Kawasaki H."/>
        </authorList>
    </citation>
    <scope>NUCLEOTIDE SEQUENCE [LARGE SCALE GENOMIC DNA]</scope>
    <source>
        <strain evidence="6 8">NBRC 113350</strain>
    </source>
</reference>
<dbReference type="InterPro" id="IPR014284">
    <property type="entry name" value="RNA_pol_sigma-70_dom"/>
</dbReference>
<dbReference type="Gene3D" id="1.10.10.10">
    <property type="entry name" value="Winged helix-like DNA-binding domain superfamily/Winged helix DNA-binding domain"/>
    <property type="match status" value="1"/>
</dbReference>
<dbReference type="EMBL" id="BQNL01000001">
    <property type="protein sequence ID" value="GKH13720.1"/>
    <property type="molecule type" value="Genomic_DNA"/>
</dbReference>
<evidence type="ECO:0000313" key="6">
    <source>
        <dbReference type="EMBL" id="BBK87530.1"/>
    </source>
</evidence>
<dbReference type="GO" id="GO:0016987">
    <property type="term" value="F:sigma factor activity"/>
    <property type="evidence" value="ECO:0007669"/>
    <property type="project" value="UniProtKB-KW"/>
</dbReference>
<dbReference type="PANTHER" id="PTHR43133:SF46">
    <property type="entry name" value="RNA POLYMERASE SIGMA-70 FACTOR ECF SUBFAMILY"/>
    <property type="match status" value="1"/>
</dbReference>
<dbReference type="SUPFAM" id="SSF88946">
    <property type="entry name" value="Sigma2 domain of RNA polymerase sigma factors"/>
    <property type="match status" value="1"/>
</dbReference>
<dbReference type="Gene3D" id="1.10.1740.10">
    <property type="match status" value="1"/>
</dbReference>
<dbReference type="InterPro" id="IPR039425">
    <property type="entry name" value="RNA_pol_sigma-70-like"/>
</dbReference>
<name>A0A4Y1VHD4_BACUN</name>
<sequence length="198" mass="23055">MITASVVDKSVIDGINRGDERAFAVLYNNYFTYLCTCAVGYIFDADAAKEIVNDVFVHIWNKQTELEFPIHSYLLRCVQNGCLNYIRSLRSREKVLDEFKEDLLLFQEEYCQSGETPLQLLEVEELKRQVHVAVALLPEKCRFIFEKYLYKNLSPQEIADECNLSVNTVRVQIKNAFDRLKKHLGPAVFILFLYLIKQ</sequence>
<keyword evidence="3" id="KW-0731">Sigma factor</keyword>
<dbReference type="InterPro" id="IPR013325">
    <property type="entry name" value="RNA_pol_sigma_r2"/>
</dbReference>
<keyword evidence="2" id="KW-0805">Transcription regulation</keyword>
<feature type="domain" description="RNA polymerase sigma factor 70 region 4 type 2" evidence="5">
    <location>
        <begin position="128"/>
        <end position="180"/>
    </location>
</feature>
<reference evidence="7" key="2">
    <citation type="submission" date="2022-01" db="EMBL/GenBank/DDBJ databases">
        <title>Novel bile acid biosynthetic pathways are enriched in the microbiome of centenarians.</title>
        <authorList>
            <person name="Sato Y."/>
            <person name="Atarashi K."/>
            <person name="Plichta R.D."/>
            <person name="Arai Y."/>
            <person name="Sasajima S."/>
            <person name="Kearney M.S."/>
            <person name="Suda W."/>
            <person name="Takeshita K."/>
            <person name="Sasaki T."/>
            <person name="Okamoto S."/>
            <person name="Skelly N.A."/>
            <person name="Okamura Y."/>
            <person name="Vlamakis H."/>
            <person name="Li Y."/>
            <person name="Tanoue T."/>
            <person name="Takei H."/>
            <person name="Nittono H."/>
            <person name="Narushima S."/>
            <person name="Irie J."/>
            <person name="Itoh H."/>
            <person name="Moriya K."/>
            <person name="Sugiura Y."/>
            <person name="Suematsu M."/>
            <person name="Moritoki N."/>
            <person name="Shibata S."/>
            <person name="Littman R.D."/>
            <person name="Fischbach A.M."/>
            <person name="Uwamino Y."/>
            <person name="Inoue T."/>
            <person name="Honda A."/>
            <person name="Hattori M."/>
            <person name="Murai T."/>
            <person name="Xavier J.R."/>
            <person name="Hirose N."/>
            <person name="Honda K."/>
        </authorList>
    </citation>
    <scope>NUCLEOTIDE SEQUENCE</scope>
    <source>
        <strain evidence="7">CE91-St12</strain>
    </source>
</reference>
<dbReference type="GO" id="GO:0003677">
    <property type="term" value="F:DNA binding"/>
    <property type="evidence" value="ECO:0007669"/>
    <property type="project" value="InterPro"/>
</dbReference>
<dbReference type="PANTHER" id="PTHR43133">
    <property type="entry name" value="RNA POLYMERASE ECF-TYPE SIGMA FACTO"/>
    <property type="match status" value="1"/>
</dbReference>
<dbReference type="Pfam" id="PF08281">
    <property type="entry name" value="Sigma70_r4_2"/>
    <property type="match status" value="1"/>
</dbReference>
<evidence type="ECO:0000313" key="8">
    <source>
        <dbReference type="Proteomes" id="UP000320533"/>
    </source>
</evidence>
<dbReference type="EMBL" id="AP019724">
    <property type="protein sequence ID" value="BBK87530.1"/>
    <property type="molecule type" value="Genomic_DNA"/>
</dbReference>
<dbReference type="Proteomes" id="UP001055048">
    <property type="component" value="Unassembled WGS sequence"/>
</dbReference>
<dbReference type="InterPro" id="IPR013249">
    <property type="entry name" value="RNA_pol_sigma70_r4_t2"/>
</dbReference>
<evidence type="ECO:0000256" key="1">
    <source>
        <dbReference type="ARBA" id="ARBA00010641"/>
    </source>
</evidence>
<dbReference type="Proteomes" id="UP000320533">
    <property type="component" value="Chromosome"/>
</dbReference>
<evidence type="ECO:0000256" key="2">
    <source>
        <dbReference type="ARBA" id="ARBA00023015"/>
    </source>
</evidence>
<dbReference type="NCBIfam" id="TIGR02985">
    <property type="entry name" value="Sig70_bacteroi1"/>
    <property type="match status" value="1"/>
</dbReference>
<evidence type="ECO:0000259" key="5">
    <source>
        <dbReference type="Pfam" id="PF08281"/>
    </source>
</evidence>
<dbReference type="InterPro" id="IPR013324">
    <property type="entry name" value="RNA_pol_sigma_r3/r4-like"/>
</dbReference>